<dbReference type="RefSeq" id="WP_203900202.1">
    <property type="nucleotide sequence ID" value="NZ_BOPF01000012.1"/>
</dbReference>
<dbReference type="InterPro" id="IPR019734">
    <property type="entry name" value="TPR_rpt"/>
</dbReference>
<dbReference type="PRINTS" id="PR00364">
    <property type="entry name" value="DISEASERSIST"/>
</dbReference>
<dbReference type="PANTHER" id="PTHR35807">
    <property type="entry name" value="TRANSCRIPTIONAL REGULATOR REDD-RELATED"/>
    <property type="match status" value="1"/>
</dbReference>
<name>A0A8J4DRV3_9ACTN</name>
<evidence type="ECO:0000256" key="3">
    <source>
        <dbReference type="ARBA" id="ARBA00023125"/>
    </source>
</evidence>
<dbReference type="InterPro" id="IPR016032">
    <property type="entry name" value="Sig_transdc_resp-reg_C-effctor"/>
</dbReference>
<dbReference type="InterPro" id="IPR001867">
    <property type="entry name" value="OmpR/PhoB-type_DNA-bd"/>
</dbReference>
<feature type="domain" description="OmpR/PhoB-type" evidence="6">
    <location>
        <begin position="1"/>
        <end position="93"/>
    </location>
</feature>
<dbReference type="SMART" id="SM00862">
    <property type="entry name" value="Trans_reg_C"/>
    <property type="match status" value="1"/>
</dbReference>
<dbReference type="SUPFAM" id="SSF46894">
    <property type="entry name" value="C-terminal effector domain of the bipartite response regulators"/>
    <property type="match status" value="1"/>
</dbReference>
<dbReference type="AlphaFoldDB" id="A0A8J4DRV3"/>
<dbReference type="Pfam" id="PF13424">
    <property type="entry name" value="TPR_12"/>
    <property type="match status" value="1"/>
</dbReference>
<evidence type="ECO:0000256" key="1">
    <source>
        <dbReference type="ARBA" id="ARBA00005820"/>
    </source>
</evidence>
<accession>A0A8J4DRV3</accession>
<dbReference type="InterPro" id="IPR036388">
    <property type="entry name" value="WH-like_DNA-bd_sf"/>
</dbReference>
<organism evidence="7 8">
    <name type="scientific">Virgisporangium aliadipatigenens</name>
    <dbReference type="NCBI Taxonomy" id="741659"/>
    <lineage>
        <taxon>Bacteria</taxon>
        <taxon>Bacillati</taxon>
        <taxon>Actinomycetota</taxon>
        <taxon>Actinomycetes</taxon>
        <taxon>Micromonosporales</taxon>
        <taxon>Micromonosporaceae</taxon>
        <taxon>Virgisporangium</taxon>
    </lineage>
</organism>
<dbReference type="Pfam" id="PF03704">
    <property type="entry name" value="BTAD"/>
    <property type="match status" value="1"/>
</dbReference>
<keyword evidence="3 5" id="KW-0238">DNA-binding</keyword>
<feature type="DNA-binding region" description="OmpR/PhoB-type" evidence="5">
    <location>
        <begin position="1"/>
        <end position="93"/>
    </location>
</feature>
<dbReference type="PROSITE" id="PS51755">
    <property type="entry name" value="OMPR_PHOB"/>
    <property type="match status" value="1"/>
</dbReference>
<comment type="similarity">
    <text evidence="1">Belongs to the AfsR/DnrI/RedD regulatory family.</text>
</comment>
<protein>
    <submittedName>
        <fullName evidence="7">SARP family transcriptional regulator</fullName>
    </submittedName>
</protein>
<gene>
    <name evidence="7" type="ORF">Val02_35630</name>
</gene>
<evidence type="ECO:0000313" key="7">
    <source>
        <dbReference type="EMBL" id="GIJ46677.1"/>
    </source>
</evidence>
<keyword evidence="4" id="KW-0804">Transcription</keyword>
<dbReference type="GO" id="GO:0000160">
    <property type="term" value="P:phosphorelay signal transduction system"/>
    <property type="evidence" value="ECO:0007669"/>
    <property type="project" value="InterPro"/>
</dbReference>
<keyword evidence="2" id="KW-0805">Transcription regulation</keyword>
<dbReference type="InterPro" id="IPR027417">
    <property type="entry name" value="P-loop_NTPase"/>
</dbReference>
<dbReference type="GO" id="GO:0043531">
    <property type="term" value="F:ADP binding"/>
    <property type="evidence" value="ECO:0007669"/>
    <property type="project" value="InterPro"/>
</dbReference>
<dbReference type="SMART" id="SM00028">
    <property type="entry name" value="TPR"/>
    <property type="match status" value="5"/>
</dbReference>
<dbReference type="GO" id="GO:0003677">
    <property type="term" value="F:DNA binding"/>
    <property type="evidence" value="ECO:0007669"/>
    <property type="project" value="UniProtKB-UniRule"/>
</dbReference>
<dbReference type="CDD" id="cd15831">
    <property type="entry name" value="BTAD"/>
    <property type="match status" value="1"/>
</dbReference>
<dbReference type="SUPFAM" id="SSF52540">
    <property type="entry name" value="P-loop containing nucleoside triphosphate hydrolases"/>
    <property type="match status" value="1"/>
</dbReference>
<dbReference type="Gene3D" id="1.25.40.10">
    <property type="entry name" value="Tetratricopeptide repeat domain"/>
    <property type="match status" value="2"/>
</dbReference>
<dbReference type="InterPro" id="IPR005158">
    <property type="entry name" value="BTAD"/>
</dbReference>
<evidence type="ECO:0000256" key="5">
    <source>
        <dbReference type="PROSITE-ProRule" id="PRU01091"/>
    </source>
</evidence>
<dbReference type="InterPro" id="IPR011990">
    <property type="entry name" value="TPR-like_helical_dom_sf"/>
</dbReference>
<dbReference type="Gene3D" id="1.10.10.10">
    <property type="entry name" value="Winged helix-like DNA-binding domain superfamily/Winged helix DNA-binding domain"/>
    <property type="match status" value="1"/>
</dbReference>
<dbReference type="InterPro" id="IPR051677">
    <property type="entry name" value="AfsR-DnrI-RedD_regulator"/>
</dbReference>
<evidence type="ECO:0000256" key="4">
    <source>
        <dbReference type="ARBA" id="ARBA00023163"/>
    </source>
</evidence>
<dbReference type="Pfam" id="PF00486">
    <property type="entry name" value="Trans_reg_C"/>
    <property type="match status" value="1"/>
</dbReference>
<dbReference type="InterPro" id="IPR002182">
    <property type="entry name" value="NB-ARC"/>
</dbReference>
<reference evidence="7" key="1">
    <citation type="submission" date="2021-01" db="EMBL/GenBank/DDBJ databases">
        <title>Whole genome shotgun sequence of Virgisporangium aliadipatigenens NBRC 105644.</title>
        <authorList>
            <person name="Komaki H."/>
            <person name="Tamura T."/>
        </authorList>
    </citation>
    <scope>NUCLEOTIDE SEQUENCE</scope>
    <source>
        <strain evidence="7">NBRC 105644</strain>
    </source>
</reference>
<dbReference type="Gene3D" id="3.40.50.300">
    <property type="entry name" value="P-loop containing nucleotide triphosphate hydrolases"/>
    <property type="match status" value="1"/>
</dbReference>
<dbReference type="PANTHER" id="PTHR35807:SF1">
    <property type="entry name" value="TRANSCRIPTIONAL REGULATOR REDD"/>
    <property type="match status" value="1"/>
</dbReference>
<proteinExistence type="inferred from homology"/>
<evidence type="ECO:0000259" key="6">
    <source>
        <dbReference type="PROSITE" id="PS51755"/>
    </source>
</evidence>
<dbReference type="EMBL" id="BOPF01000012">
    <property type="protein sequence ID" value="GIJ46677.1"/>
    <property type="molecule type" value="Genomic_DNA"/>
</dbReference>
<dbReference type="Pfam" id="PF00931">
    <property type="entry name" value="NB-ARC"/>
    <property type="match status" value="1"/>
</dbReference>
<dbReference type="SMART" id="SM01043">
    <property type="entry name" value="BTAD"/>
    <property type="match status" value="1"/>
</dbReference>
<comment type="caution">
    <text evidence="7">The sequence shown here is derived from an EMBL/GenBank/DDBJ whole genome shotgun (WGS) entry which is preliminary data.</text>
</comment>
<dbReference type="GO" id="GO:0006355">
    <property type="term" value="P:regulation of DNA-templated transcription"/>
    <property type="evidence" value="ECO:0007669"/>
    <property type="project" value="InterPro"/>
</dbReference>
<dbReference type="Proteomes" id="UP000619260">
    <property type="component" value="Unassembled WGS sequence"/>
</dbReference>
<dbReference type="SUPFAM" id="SSF48452">
    <property type="entry name" value="TPR-like"/>
    <property type="match status" value="3"/>
</dbReference>
<evidence type="ECO:0000313" key="8">
    <source>
        <dbReference type="Proteomes" id="UP000619260"/>
    </source>
</evidence>
<keyword evidence="8" id="KW-1185">Reference proteome</keyword>
<evidence type="ECO:0000256" key="2">
    <source>
        <dbReference type="ARBA" id="ARBA00023015"/>
    </source>
</evidence>
<sequence length="913" mass="99120">MRFGLLGSVEAWAEERPLPLGPPKRRCVLALLLLELGRVVTVDRIVDVLWPGDPPAGARATVFAHVSRLRQALAGTDPAVTLATVGAGYVLRAAPERVDLHRFRDLCAQAREIDDDHKRIDLLTEAIELWRGPAMSGALPEDARARLCRGLDESWLAARQDRIDARLRLGQPAAVLDEAAELVRAHPLQERATGQLMRALHRAGRTADALHAYDAFRRVYADELGLDPGSELRDLHRAILRDGTDAPRPAARRVPAELPRDLVGFTGRADELARLDRLLDEDTGALVAVSGTAGVGKTTFAVHWAHRVAGRFPDGQLFLNLRGFDPGGGALGAGEAVRRLLTALGVPAASLPADIDAQAGLYRSTLAGRRVLVVLDNVHDAGQVRPLLPGASGCTVLVTSRNALPGLVAVDGAHPVALELFTAAESSELLRKRLGAERVAAEPDAAAELVERCARLPLAMAVASARAAVRPRLSLAAIAAELGGGLDSFANNDTAIDIRTVLACSYRALSPPAARVFRLLGLHRGADISTPAAASVAGDTVAATRTHLAELVEANLLAERDGRHAFHDLLRAYALEQAFRRDSEAERDAAVARLLDHYTHSAYAADRLIYPARDAITLERPADGVTAETFDGHAAALAWFTAEHAVLIAAVRQASTSGLHARTWRLAWTLTDYLNLRGHWHDQRAVQRMALSAAERLDDRPALADAHRNLGRVHDMLGLDEEAQTHLLRAVEEFRALGDRVGQAYAKINLARTRERQRRFDDALRHDEEALELFRAAGHRVGQARALNNVAWGLAQRRDHGAAFVTCRLAIALNRSLGNRHGEATAWDSLGFTYRQAGRPARAPACYRRAVEMYRAAADRPNEARSLVELGDTLRETGSDDPARDAWRSALEILDDLDHPMAAEVRDRLTRAA</sequence>